<keyword evidence="2" id="KW-1185">Reference proteome</keyword>
<sequence>MRAESRHKVRMSHGEDNRNSLVQAGMRAGGGGSMRTVARVDTAVVGIVSCGIEGAGIARLGIEDARIACLGIVGAGIAARLGIVAAGTARLGIVGAGIARLGNVSHNIDRLGIVDPHIAGLVCTYCFGTHAGVADMAAEQAFDAARSGLEAHGCHTSSSETHLRSLYT</sequence>
<organism evidence="1 2">
    <name type="scientific">Candolleomyces aberdarensis</name>
    <dbReference type="NCBI Taxonomy" id="2316362"/>
    <lineage>
        <taxon>Eukaryota</taxon>
        <taxon>Fungi</taxon>
        <taxon>Dikarya</taxon>
        <taxon>Basidiomycota</taxon>
        <taxon>Agaricomycotina</taxon>
        <taxon>Agaricomycetes</taxon>
        <taxon>Agaricomycetidae</taxon>
        <taxon>Agaricales</taxon>
        <taxon>Agaricineae</taxon>
        <taxon>Psathyrellaceae</taxon>
        <taxon>Candolleomyces</taxon>
    </lineage>
</organism>
<evidence type="ECO:0000313" key="1">
    <source>
        <dbReference type="EMBL" id="RXW20309.1"/>
    </source>
</evidence>
<reference evidence="1 2" key="1">
    <citation type="submission" date="2019-01" db="EMBL/GenBank/DDBJ databases">
        <title>Draft genome sequence of Psathyrella aberdarensis IHI B618.</title>
        <authorList>
            <person name="Buettner E."/>
            <person name="Kellner H."/>
        </authorList>
    </citation>
    <scope>NUCLEOTIDE SEQUENCE [LARGE SCALE GENOMIC DNA]</scope>
    <source>
        <strain evidence="1 2">IHI B618</strain>
    </source>
</reference>
<evidence type="ECO:0000313" key="2">
    <source>
        <dbReference type="Proteomes" id="UP000290288"/>
    </source>
</evidence>
<accession>A0A4Q2DK99</accession>
<proteinExistence type="predicted"/>
<comment type="caution">
    <text evidence="1">The sequence shown here is derived from an EMBL/GenBank/DDBJ whole genome shotgun (WGS) entry which is preliminary data.</text>
</comment>
<dbReference type="Proteomes" id="UP000290288">
    <property type="component" value="Unassembled WGS sequence"/>
</dbReference>
<name>A0A4Q2DK99_9AGAR</name>
<gene>
    <name evidence="1" type="ORF">EST38_g5533</name>
</gene>
<dbReference type="AlphaFoldDB" id="A0A4Q2DK99"/>
<protein>
    <submittedName>
        <fullName evidence="1">Uncharacterized protein</fullName>
    </submittedName>
</protein>
<dbReference type="EMBL" id="SDEE01000155">
    <property type="protein sequence ID" value="RXW20309.1"/>
    <property type="molecule type" value="Genomic_DNA"/>
</dbReference>